<sequence>MKHRLVQEERNDELKNISPLIIVCLNEENYTWKLKIICGIWQIGKG</sequence>
<gene>
    <name evidence="1" type="ORF">P799_26835</name>
</gene>
<reference evidence="1 2" key="1">
    <citation type="journal article" date="2015" name="Stand. Genomic Sci.">
        <title>Genome sequence and description of the mosquitocidal and heavy metal tolerant strain Lysinibacillus sphaericus CBAM5.</title>
        <authorList>
            <person name="Pena-Montenegro T.D."/>
            <person name="Lozano L."/>
            <person name="Dussan J."/>
        </authorList>
    </citation>
    <scope>NUCLEOTIDE SEQUENCE [LARGE SCALE GENOMIC DNA]</scope>
    <source>
        <strain evidence="1">CBAM5</strain>
    </source>
</reference>
<dbReference type="Proteomes" id="UP000023555">
    <property type="component" value="Unassembled WGS sequence"/>
</dbReference>
<comment type="caution">
    <text evidence="1">The sequence shown here is derived from an EMBL/GenBank/DDBJ whole genome shotgun (WGS) entry which is preliminary data.</text>
</comment>
<evidence type="ECO:0000313" key="1">
    <source>
        <dbReference type="EMBL" id="EWH30300.1"/>
    </source>
</evidence>
<dbReference type="HOGENOM" id="CLU_3185507_0_0_9"/>
<evidence type="ECO:0000313" key="2">
    <source>
        <dbReference type="Proteomes" id="UP000023555"/>
    </source>
</evidence>
<name>W7RSN7_LYSSH</name>
<proteinExistence type="predicted"/>
<dbReference type="EMBL" id="AYKQ01000089">
    <property type="protein sequence ID" value="EWH30300.1"/>
    <property type="molecule type" value="Genomic_DNA"/>
</dbReference>
<protein>
    <submittedName>
        <fullName evidence="1">Uncharacterized protein</fullName>
    </submittedName>
</protein>
<dbReference type="AlphaFoldDB" id="W7RSN7"/>
<organism evidence="1 2">
    <name type="scientific">Lysinibacillus sphaericus CBAM5</name>
    <dbReference type="NCBI Taxonomy" id="1400869"/>
    <lineage>
        <taxon>Bacteria</taxon>
        <taxon>Bacillati</taxon>
        <taxon>Bacillota</taxon>
        <taxon>Bacilli</taxon>
        <taxon>Bacillales</taxon>
        <taxon>Bacillaceae</taxon>
        <taxon>Lysinibacillus</taxon>
    </lineage>
</organism>
<accession>W7RSN7</accession>